<evidence type="ECO:0000313" key="2">
    <source>
        <dbReference type="EMBL" id="TFF34424.1"/>
    </source>
</evidence>
<dbReference type="OrthoDB" id="9808260at2"/>
<dbReference type="InterPro" id="IPR038636">
    <property type="entry name" value="Wzi_sf"/>
</dbReference>
<reference evidence="2 3" key="1">
    <citation type="journal article" date="2017" name="Int. J. Syst. Evol. Microbiol.">
        <title>Mucilaginibacterpsychrotolerans sp. nov., isolated from peatlands.</title>
        <authorList>
            <person name="Deng Y."/>
            <person name="Shen L."/>
            <person name="Xu B."/>
            <person name="Liu Y."/>
            <person name="Gu Z."/>
            <person name="Liu H."/>
            <person name="Zhou Y."/>
        </authorList>
    </citation>
    <scope>NUCLEOTIDE SEQUENCE [LARGE SCALE GENOMIC DNA]</scope>
    <source>
        <strain evidence="2 3">NH7-4</strain>
    </source>
</reference>
<feature type="signal peptide" evidence="1">
    <location>
        <begin position="1"/>
        <end position="28"/>
    </location>
</feature>
<dbReference type="RefSeq" id="WP_133234902.1">
    <property type="nucleotide sequence ID" value="NZ_SOZE01000031.1"/>
</dbReference>
<protein>
    <submittedName>
        <fullName evidence="2">Gliding motility protein RemB</fullName>
    </submittedName>
</protein>
<accession>A0A4Y8S7Q7</accession>
<keyword evidence="3" id="KW-1185">Reference proteome</keyword>
<gene>
    <name evidence="2" type="ORF">E2R66_22380</name>
</gene>
<dbReference type="Proteomes" id="UP000297540">
    <property type="component" value="Unassembled WGS sequence"/>
</dbReference>
<dbReference type="Gene3D" id="2.40.160.130">
    <property type="entry name" value="Capsule assembly protein Wzi"/>
    <property type="match status" value="1"/>
</dbReference>
<keyword evidence="1" id="KW-0732">Signal</keyword>
<dbReference type="AlphaFoldDB" id="A0A4Y8S7Q7"/>
<organism evidence="2 3">
    <name type="scientific">Mucilaginibacter psychrotolerans</name>
    <dbReference type="NCBI Taxonomy" id="1524096"/>
    <lineage>
        <taxon>Bacteria</taxon>
        <taxon>Pseudomonadati</taxon>
        <taxon>Bacteroidota</taxon>
        <taxon>Sphingobacteriia</taxon>
        <taxon>Sphingobacteriales</taxon>
        <taxon>Sphingobacteriaceae</taxon>
        <taxon>Mucilaginibacter</taxon>
    </lineage>
</organism>
<evidence type="ECO:0000313" key="3">
    <source>
        <dbReference type="Proteomes" id="UP000297540"/>
    </source>
</evidence>
<evidence type="ECO:0000256" key="1">
    <source>
        <dbReference type="SAM" id="SignalP"/>
    </source>
</evidence>
<proteinExistence type="predicted"/>
<name>A0A4Y8S7Q7_9SPHI</name>
<dbReference type="EMBL" id="SOZE01000031">
    <property type="protein sequence ID" value="TFF34424.1"/>
    <property type="molecule type" value="Genomic_DNA"/>
</dbReference>
<sequence>MQKNLPLLPRKIITIAACVLFFSGIAKAQSVYLPQSYQLYQKFNAQVYSKSNGMHTSLRPFLIDSSLTTRYNELMNVGVKADRKNWFGRKLLNEHLIDVQTKEYTFYADILIDNIFGKDFKDGKNAPSNFKPFGFGLKTPLGINTRGFQVGGTIGKKFSFYTSAYENQAIFPTYYNDYVNTSGFVPGMAYDRSFGKAQKDYSYVTAMLSYIPSKHFNVALGQDKTFIGDGYRSLLLSDFSANYPLLRATANIGPVQYMMMWTYLQDIKAPKFDVFGSNRRKYALYHYLDWNATKSLSLGFFNAVITPEADHQDNRHGFDVNYINPLFFTAGNNSATPNNVLFGFTGKYKVFNKNALYAQVILDNQKTAAGASKSSNGYQVGLRGGDLAGAKNLSYLFEFNTVKPYTYSDANMLASYTFYGDPLAHPLGANFREFVGLLNYSIGRFDFQGQLNYAKYGLDNTGENNGKNINAPYAVASPQGVVGQGLTTDLYYGEGTVSFLVNPKYNLRFELGGLYRTEKNALGERKNAVVTFGVRTTFRNLYKDF</sequence>
<comment type="caution">
    <text evidence="2">The sequence shown here is derived from an EMBL/GenBank/DDBJ whole genome shotgun (WGS) entry which is preliminary data.</text>
</comment>
<feature type="chain" id="PRO_5021196091" evidence="1">
    <location>
        <begin position="29"/>
        <end position="545"/>
    </location>
</feature>